<dbReference type="InterPro" id="IPR007156">
    <property type="entry name" value="MamQ_LemA"/>
</dbReference>
<dbReference type="PANTHER" id="PTHR34478">
    <property type="entry name" value="PROTEIN LEMA"/>
    <property type="match status" value="1"/>
</dbReference>
<sequence length="188" mass="21413">MKKRGEQIMEAIITVIIVLLVCIVIWYISTSNGIKRSQLKVEEAESGIDVALTKRYDVLTKMLDVVKGYQAHEKTVLTELVKLRSGMTMAEKNAANQKMEQLTKDINILAENYPELKSSNNFMELQKTIADVEEHLQAARRLYNANVNTYNTKLVVFPSSIVANNMHAVKKPFFEAEEAKRQDVKMSF</sequence>
<evidence type="ECO:0000256" key="6">
    <source>
        <dbReference type="SAM" id="Coils"/>
    </source>
</evidence>
<dbReference type="EMBL" id="CP060632">
    <property type="protein sequence ID" value="QNL98977.1"/>
    <property type="molecule type" value="Genomic_DNA"/>
</dbReference>
<evidence type="ECO:0000256" key="7">
    <source>
        <dbReference type="SAM" id="Phobius"/>
    </source>
</evidence>
<dbReference type="KEGG" id="wcp:H9Q76_09505"/>
<dbReference type="InterPro" id="IPR023353">
    <property type="entry name" value="LemA-like_dom_sf"/>
</dbReference>
<evidence type="ECO:0000313" key="9">
    <source>
        <dbReference type="Proteomes" id="UP000515819"/>
    </source>
</evidence>
<keyword evidence="6" id="KW-0175">Coiled coil</keyword>
<reference evidence="8 9" key="1">
    <citation type="submission" date="2020-08" db="EMBL/GenBank/DDBJ databases">
        <authorList>
            <person name="Liu C."/>
            <person name="Sun Q."/>
        </authorList>
    </citation>
    <scope>NUCLEOTIDE SEQUENCE [LARGE SCALE GENOMIC DNA]</scope>
    <source>
        <strain evidence="8 9">NSJ-4</strain>
    </source>
</reference>
<dbReference type="Gene3D" id="1.20.1440.20">
    <property type="entry name" value="LemA-like domain"/>
    <property type="match status" value="1"/>
</dbReference>
<evidence type="ECO:0000313" key="8">
    <source>
        <dbReference type="EMBL" id="QNL98977.1"/>
    </source>
</evidence>
<keyword evidence="3 7" id="KW-0812">Transmembrane</keyword>
<accession>A0A7G9FK96</accession>
<feature type="coiled-coil region" evidence="6">
    <location>
        <begin position="92"/>
        <end position="142"/>
    </location>
</feature>
<keyword evidence="4 7" id="KW-1133">Transmembrane helix</keyword>
<comment type="similarity">
    <text evidence="2">Belongs to the LemA family.</text>
</comment>
<evidence type="ECO:0000256" key="1">
    <source>
        <dbReference type="ARBA" id="ARBA00004167"/>
    </source>
</evidence>
<name>A0A7G9FK96_9FIRM</name>
<keyword evidence="9" id="KW-1185">Reference proteome</keyword>
<organism evidence="8 9">
    <name type="scientific">Wujia chipingensis</name>
    <dbReference type="NCBI Taxonomy" id="2763670"/>
    <lineage>
        <taxon>Bacteria</taxon>
        <taxon>Bacillati</taxon>
        <taxon>Bacillota</taxon>
        <taxon>Clostridia</taxon>
        <taxon>Lachnospirales</taxon>
        <taxon>Lachnospiraceae</taxon>
        <taxon>Wujia</taxon>
    </lineage>
</organism>
<dbReference type="PANTHER" id="PTHR34478:SF1">
    <property type="entry name" value="PROTEIN LEMA"/>
    <property type="match status" value="1"/>
</dbReference>
<protein>
    <submittedName>
        <fullName evidence="8">LemA family protein</fullName>
    </submittedName>
</protein>
<feature type="transmembrane region" description="Helical" evidence="7">
    <location>
        <begin position="12"/>
        <end position="29"/>
    </location>
</feature>
<dbReference type="SUPFAM" id="SSF140478">
    <property type="entry name" value="LemA-like"/>
    <property type="match status" value="1"/>
</dbReference>
<keyword evidence="5 7" id="KW-0472">Membrane</keyword>
<dbReference type="Pfam" id="PF04011">
    <property type="entry name" value="LemA"/>
    <property type="match status" value="1"/>
</dbReference>
<dbReference type="Proteomes" id="UP000515819">
    <property type="component" value="Chromosome"/>
</dbReference>
<proteinExistence type="inferred from homology"/>
<evidence type="ECO:0000256" key="3">
    <source>
        <dbReference type="ARBA" id="ARBA00022692"/>
    </source>
</evidence>
<comment type="subcellular location">
    <subcellularLocation>
        <location evidence="1">Membrane</location>
        <topology evidence="1">Single-pass membrane protein</topology>
    </subcellularLocation>
</comment>
<dbReference type="AlphaFoldDB" id="A0A7G9FK96"/>
<evidence type="ECO:0000256" key="2">
    <source>
        <dbReference type="ARBA" id="ARBA00008854"/>
    </source>
</evidence>
<evidence type="ECO:0000256" key="4">
    <source>
        <dbReference type="ARBA" id="ARBA00022989"/>
    </source>
</evidence>
<evidence type="ECO:0000256" key="5">
    <source>
        <dbReference type="ARBA" id="ARBA00023136"/>
    </source>
</evidence>
<dbReference type="GO" id="GO:0016020">
    <property type="term" value="C:membrane"/>
    <property type="evidence" value="ECO:0007669"/>
    <property type="project" value="UniProtKB-SubCell"/>
</dbReference>
<gene>
    <name evidence="8" type="ORF">H9Q76_09505</name>
</gene>